<dbReference type="RefSeq" id="XP_069228510.1">
    <property type="nucleotide sequence ID" value="XM_069374221.1"/>
</dbReference>
<dbReference type="GO" id="GO:0008270">
    <property type="term" value="F:zinc ion binding"/>
    <property type="evidence" value="ECO:0007669"/>
    <property type="project" value="InterPro"/>
</dbReference>
<gene>
    <name evidence="8" type="ORF">WHR41_05616</name>
</gene>
<keyword evidence="3" id="KW-0805">Transcription regulation</keyword>
<reference evidence="8 9" key="1">
    <citation type="journal article" date="2020" name="Microbiol. Resour. Announc.">
        <title>Draft Genome Sequence of a Cladosporium Species Isolated from the Mesophotic Ascidian Didemnum maculosum.</title>
        <authorList>
            <person name="Gioti A."/>
            <person name="Siaperas R."/>
            <person name="Nikolaivits E."/>
            <person name="Le Goff G."/>
            <person name="Ouazzani J."/>
            <person name="Kotoulas G."/>
            <person name="Topakas E."/>
        </authorList>
    </citation>
    <scope>NUCLEOTIDE SEQUENCE [LARGE SCALE GENOMIC DNA]</scope>
    <source>
        <strain evidence="8 9">TM138-S3</strain>
    </source>
</reference>
<dbReference type="PANTHER" id="PTHR47338:SF16">
    <property type="entry name" value="TRANSCRIPTION FACTOR, PUTATIVE (AFU_ORTHOLOGUE AFUA_2G09360)-RELATED"/>
    <property type="match status" value="1"/>
</dbReference>
<feature type="region of interest" description="Disordered" evidence="6">
    <location>
        <begin position="77"/>
        <end position="99"/>
    </location>
</feature>
<dbReference type="PROSITE" id="PS50048">
    <property type="entry name" value="ZN2_CY6_FUNGAL_2"/>
    <property type="match status" value="1"/>
</dbReference>
<evidence type="ECO:0000256" key="1">
    <source>
        <dbReference type="ARBA" id="ARBA00004123"/>
    </source>
</evidence>
<comment type="subcellular location">
    <subcellularLocation>
        <location evidence="1">Nucleus</location>
    </subcellularLocation>
</comment>
<proteinExistence type="predicted"/>
<evidence type="ECO:0000259" key="7">
    <source>
        <dbReference type="PROSITE" id="PS50048"/>
    </source>
</evidence>
<evidence type="ECO:0000313" key="9">
    <source>
        <dbReference type="Proteomes" id="UP000803884"/>
    </source>
</evidence>
<dbReference type="GO" id="GO:0000981">
    <property type="term" value="F:DNA-binding transcription factor activity, RNA polymerase II-specific"/>
    <property type="evidence" value="ECO:0007669"/>
    <property type="project" value="InterPro"/>
</dbReference>
<sequence length="585" mass="64596">MRPPTACEFCRSRRRRCQRIPPDSAICALCQKHNVPCVPTAPIASAAPKAAHTRGSSFGTAARPTSVNANTNANASAHVNGIAPPQIDDGGSPHAASLPQTSTYQFSSTSPGVFDLAVSDGVPLPPSAVCFHLANLYFDYVHDQLHTLFQKPAFMADMVMNRVPPVIMFAVIALSARFSSHDFFAGVSPRVRGVQYARKSASLFDPSDVSLQSIQASVLLGACRIVEGDAPAESVYYGIACRMAQLIDLPHRVCTNRLEREINIRVWHTLCMVDEWSSTGLQVPKQIAVPAADVPLPMEEMAFLQLRNYDTADTIAQDDFPSSSSSSLLAQMIVLNRILADVNRLNKSAVDEGAMALNMGQVEALSKRLDDWEMQLPHFIRDDPSNLAHYAAQGLGRIYVAVYCGYYHFGQLLFYQYLHNSTNTNDDSAGESQHDRSLAQKCKEHAAKLCNIIYAAHQTPGCDVLYNMIGHVLVVASTVQIHTLLFSSDDDEIAAAKQRLESNFEILLKLRALWPSLDYCMMRLQAFHKACRNSMETSFKLDRWMLKFLSEFAKPVDDKPSAGEQWVINDIAITPMSDFAIDSIF</sequence>
<organism evidence="8 9">
    <name type="scientific">Cladosporium halotolerans</name>
    <dbReference type="NCBI Taxonomy" id="1052096"/>
    <lineage>
        <taxon>Eukaryota</taxon>
        <taxon>Fungi</taxon>
        <taxon>Dikarya</taxon>
        <taxon>Ascomycota</taxon>
        <taxon>Pezizomycotina</taxon>
        <taxon>Dothideomycetes</taxon>
        <taxon>Dothideomycetidae</taxon>
        <taxon>Cladosporiales</taxon>
        <taxon>Cladosporiaceae</taxon>
        <taxon>Cladosporium</taxon>
    </lineage>
</organism>
<evidence type="ECO:0000256" key="3">
    <source>
        <dbReference type="ARBA" id="ARBA00023015"/>
    </source>
</evidence>
<dbReference type="PANTHER" id="PTHR47338">
    <property type="entry name" value="ZN(II)2CYS6 TRANSCRIPTION FACTOR (EUROFUNG)-RELATED"/>
    <property type="match status" value="1"/>
</dbReference>
<keyword evidence="2" id="KW-0479">Metal-binding</keyword>
<dbReference type="SMART" id="SM00066">
    <property type="entry name" value="GAL4"/>
    <property type="match status" value="1"/>
</dbReference>
<evidence type="ECO:0000313" key="8">
    <source>
        <dbReference type="EMBL" id="KAL1585404.1"/>
    </source>
</evidence>
<keyword evidence="4" id="KW-0804">Transcription</keyword>
<dbReference type="AlphaFoldDB" id="A0AB34KKD9"/>
<evidence type="ECO:0000256" key="4">
    <source>
        <dbReference type="ARBA" id="ARBA00023163"/>
    </source>
</evidence>
<dbReference type="PROSITE" id="PS00463">
    <property type="entry name" value="ZN2_CY6_FUNGAL_1"/>
    <property type="match status" value="1"/>
</dbReference>
<dbReference type="GO" id="GO:0003677">
    <property type="term" value="F:DNA binding"/>
    <property type="evidence" value="ECO:0007669"/>
    <property type="project" value="InterPro"/>
</dbReference>
<dbReference type="Pfam" id="PF00172">
    <property type="entry name" value="Zn_clus"/>
    <property type="match status" value="1"/>
</dbReference>
<dbReference type="GO" id="GO:0005634">
    <property type="term" value="C:nucleus"/>
    <property type="evidence" value="ECO:0007669"/>
    <property type="project" value="UniProtKB-SubCell"/>
</dbReference>
<dbReference type="GeneID" id="96007059"/>
<keyword evidence="9" id="KW-1185">Reference proteome</keyword>
<dbReference type="SUPFAM" id="SSF57701">
    <property type="entry name" value="Zn2/Cys6 DNA-binding domain"/>
    <property type="match status" value="1"/>
</dbReference>
<accession>A0AB34KKD9</accession>
<dbReference type="CDD" id="cd12148">
    <property type="entry name" value="fungal_TF_MHR"/>
    <property type="match status" value="1"/>
</dbReference>
<dbReference type="InterPro" id="IPR050815">
    <property type="entry name" value="TF_fung"/>
</dbReference>
<dbReference type="Pfam" id="PF04082">
    <property type="entry name" value="Fungal_trans"/>
    <property type="match status" value="1"/>
</dbReference>
<dbReference type="Proteomes" id="UP000803884">
    <property type="component" value="Unassembled WGS sequence"/>
</dbReference>
<dbReference type="InterPro" id="IPR007219">
    <property type="entry name" value="XnlR_reg_dom"/>
</dbReference>
<dbReference type="GO" id="GO:0006351">
    <property type="term" value="P:DNA-templated transcription"/>
    <property type="evidence" value="ECO:0007669"/>
    <property type="project" value="InterPro"/>
</dbReference>
<keyword evidence="5" id="KW-0539">Nucleus</keyword>
<dbReference type="InterPro" id="IPR036864">
    <property type="entry name" value="Zn2-C6_fun-type_DNA-bd_sf"/>
</dbReference>
<evidence type="ECO:0000256" key="5">
    <source>
        <dbReference type="ARBA" id="ARBA00023242"/>
    </source>
</evidence>
<evidence type="ECO:0000256" key="2">
    <source>
        <dbReference type="ARBA" id="ARBA00022723"/>
    </source>
</evidence>
<dbReference type="EMBL" id="JAAQHG020000019">
    <property type="protein sequence ID" value="KAL1585404.1"/>
    <property type="molecule type" value="Genomic_DNA"/>
</dbReference>
<comment type="caution">
    <text evidence="8">The sequence shown here is derived from an EMBL/GenBank/DDBJ whole genome shotgun (WGS) entry which is preliminary data.</text>
</comment>
<feature type="domain" description="Zn(2)-C6 fungal-type" evidence="7">
    <location>
        <begin position="6"/>
        <end position="38"/>
    </location>
</feature>
<evidence type="ECO:0000256" key="6">
    <source>
        <dbReference type="SAM" id="MobiDB-lite"/>
    </source>
</evidence>
<name>A0AB34KKD9_9PEZI</name>
<protein>
    <recommendedName>
        <fullName evidence="7">Zn(2)-C6 fungal-type domain-containing protein</fullName>
    </recommendedName>
</protein>
<dbReference type="InterPro" id="IPR001138">
    <property type="entry name" value="Zn2Cys6_DnaBD"/>
</dbReference>
<dbReference type="Gene3D" id="4.10.240.10">
    <property type="entry name" value="Zn(2)-C6 fungal-type DNA-binding domain"/>
    <property type="match status" value="1"/>
</dbReference>